<dbReference type="GeneID" id="68321697"/>
<dbReference type="RefSeq" id="XP_044673702.1">
    <property type="nucleotide sequence ID" value="XM_044831316.1"/>
</dbReference>
<comment type="caution">
    <text evidence="3">The sequence shown here is derived from an EMBL/GenBank/DDBJ whole genome shotgun (WGS) entry which is preliminary data.</text>
</comment>
<evidence type="ECO:0000313" key="4">
    <source>
        <dbReference type="Proteomes" id="UP000827133"/>
    </source>
</evidence>
<dbReference type="GO" id="GO:0031177">
    <property type="term" value="F:phosphopantetheine binding"/>
    <property type="evidence" value="ECO:0007669"/>
    <property type="project" value="TreeGrafter"/>
</dbReference>
<keyword evidence="4" id="KW-1185">Reference proteome</keyword>
<dbReference type="Proteomes" id="UP000827133">
    <property type="component" value="Unassembled WGS sequence"/>
</dbReference>
<dbReference type="EMBL" id="JAHBCI010000012">
    <property type="protein sequence ID" value="KAG9494702.1"/>
    <property type="molecule type" value="Genomic_DNA"/>
</dbReference>
<sequence>MKEVSASTSNAFSINDTPFNTYIHHLTRQNQEEAKTYWEKRFADLSNTRLFPQSQDPDHQPLATDSLHRILELQHSKRQVHLQGKTDIVAQTGWALTICQYTANSDTLFGTILSGRESAAASIEGIEAIVGPTITTVPVRTIFNYDSSVSDLITAVQDDNLNAIRFSHIGLAWNKRLV</sequence>
<dbReference type="Gene3D" id="3.30.559.10">
    <property type="entry name" value="Chloramphenicol acetyltransferase-like domain"/>
    <property type="match status" value="1"/>
</dbReference>
<dbReference type="SUPFAM" id="SSF52777">
    <property type="entry name" value="CoA-dependent acyltransferases"/>
    <property type="match status" value="1"/>
</dbReference>
<dbReference type="GO" id="GO:0044550">
    <property type="term" value="P:secondary metabolite biosynthetic process"/>
    <property type="evidence" value="ECO:0007669"/>
    <property type="project" value="TreeGrafter"/>
</dbReference>
<feature type="domain" description="Condensation" evidence="2">
    <location>
        <begin position="15"/>
        <end position="170"/>
    </location>
</feature>
<name>A0A9P8D3J5_9HYPO</name>
<evidence type="ECO:0000313" key="3">
    <source>
        <dbReference type="EMBL" id="KAG9494702.1"/>
    </source>
</evidence>
<organism evidence="3 4">
    <name type="scientific">Fusarium musae</name>
    <dbReference type="NCBI Taxonomy" id="1042133"/>
    <lineage>
        <taxon>Eukaryota</taxon>
        <taxon>Fungi</taxon>
        <taxon>Dikarya</taxon>
        <taxon>Ascomycota</taxon>
        <taxon>Pezizomycotina</taxon>
        <taxon>Sordariomycetes</taxon>
        <taxon>Hypocreomycetidae</taxon>
        <taxon>Hypocreales</taxon>
        <taxon>Nectriaceae</taxon>
        <taxon>Fusarium</taxon>
    </lineage>
</organism>
<gene>
    <name evidence="3" type="primary">APF1</name>
    <name evidence="3" type="ORF">J7337_013841</name>
</gene>
<dbReference type="GO" id="GO:0005737">
    <property type="term" value="C:cytoplasm"/>
    <property type="evidence" value="ECO:0007669"/>
    <property type="project" value="TreeGrafter"/>
</dbReference>
<evidence type="ECO:0000256" key="1">
    <source>
        <dbReference type="ARBA" id="ARBA00022598"/>
    </source>
</evidence>
<dbReference type="PANTHER" id="PTHR45527">
    <property type="entry name" value="NONRIBOSOMAL PEPTIDE SYNTHETASE"/>
    <property type="match status" value="1"/>
</dbReference>
<dbReference type="InterPro" id="IPR023213">
    <property type="entry name" value="CAT-like_dom_sf"/>
</dbReference>
<dbReference type="GO" id="GO:0016874">
    <property type="term" value="F:ligase activity"/>
    <property type="evidence" value="ECO:0007669"/>
    <property type="project" value="UniProtKB-KW"/>
</dbReference>
<dbReference type="GO" id="GO:0043041">
    <property type="term" value="P:amino acid activation for nonribosomal peptide biosynthetic process"/>
    <property type="evidence" value="ECO:0007669"/>
    <property type="project" value="TreeGrafter"/>
</dbReference>
<dbReference type="PANTHER" id="PTHR45527:SF16">
    <property type="entry name" value="NONRIBOSOMAL PEPTIDE SYNTHASE ATNA-RELATED"/>
    <property type="match status" value="1"/>
</dbReference>
<dbReference type="AlphaFoldDB" id="A0A9P8D3J5"/>
<dbReference type="Gene3D" id="3.30.559.30">
    <property type="entry name" value="Nonribosomal peptide synthetase, condensation domain"/>
    <property type="match status" value="1"/>
</dbReference>
<protein>
    <submittedName>
        <fullName evidence="3">Apicidin F synthase</fullName>
    </submittedName>
</protein>
<keyword evidence="1" id="KW-0436">Ligase</keyword>
<dbReference type="KEGG" id="fmu:J7337_013841"/>
<dbReference type="InterPro" id="IPR001242">
    <property type="entry name" value="Condensation_dom"/>
</dbReference>
<proteinExistence type="predicted"/>
<dbReference type="Pfam" id="PF00668">
    <property type="entry name" value="Condensation"/>
    <property type="match status" value="1"/>
</dbReference>
<reference evidence="3" key="1">
    <citation type="journal article" date="2021" name="Mol. Plant Microbe Interact.">
        <title>Telomere to telomere genome assembly of Fusarium musae F31, causal agent of crown rot disease of banana.</title>
        <authorList>
            <person name="Degradi L."/>
            <person name="Tava V."/>
            <person name="Kunova A."/>
            <person name="Cortesi P."/>
            <person name="Saracchi M."/>
            <person name="Pasquali M."/>
        </authorList>
    </citation>
    <scope>NUCLEOTIDE SEQUENCE</scope>
    <source>
        <strain evidence="3">F31</strain>
    </source>
</reference>
<evidence type="ECO:0000259" key="2">
    <source>
        <dbReference type="Pfam" id="PF00668"/>
    </source>
</evidence>
<accession>A0A9P8D3J5</accession>